<dbReference type="SUPFAM" id="SSF103473">
    <property type="entry name" value="MFS general substrate transporter"/>
    <property type="match status" value="1"/>
</dbReference>
<evidence type="ECO:0008006" key="10">
    <source>
        <dbReference type="Google" id="ProtNLM"/>
    </source>
</evidence>
<dbReference type="Proteomes" id="UP000007110">
    <property type="component" value="Unassembled WGS sequence"/>
</dbReference>
<dbReference type="RefSeq" id="XP_030855254.1">
    <property type="nucleotide sequence ID" value="XM_030999394.1"/>
</dbReference>
<comment type="similarity">
    <text evidence="2">Belongs to the SLC29A/ENT transporter (TC 2.A.57) family.</text>
</comment>
<dbReference type="OrthoDB" id="1856718at2759"/>
<comment type="subcellular location">
    <subcellularLocation>
        <location evidence="1">Membrane</location>
        <topology evidence="1">Multi-pass membrane protein</topology>
    </subcellularLocation>
</comment>
<dbReference type="InterPro" id="IPR002259">
    <property type="entry name" value="Eqnu_transpt"/>
</dbReference>
<dbReference type="FunCoup" id="A0A7M7PR72">
    <property type="interactions" value="1311"/>
</dbReference>
<protein>
    <recommendedName>
        <fullName evidence="10">Equilibrative nucleoside transporter 1</fullName>
    </recommendedName>
</protein>
<evidence type="ECO:0000256" key="6">
    <source>
        <dbReference type="ARBA" id="ARBA00023136"/>
    </source>
</evidence>
<keyword evidence="9" id="KW-1185">Reference proteome</keyword>
<keyword evidence="5 7" id="KW-1133">Transmembrane helix</keyword>
<evidence type="ECO:0000256" key="1">
    <source>
        <dbReference type="ARBA" id="ARBA00004141"/>
    </source>
</evidence>
<evidence type="ECO:0000313" key="8">
    <source>
        <dbReference type="EnsemblMetazoa" id="XP_030855254"/>
    </source>
</evidence>
<dbReference type="OMA" id="VILIMPH"/>
<dbReference type="InParanoid" id="A0A7M7PR72"/>
<organism evidence="8 9">
    <name type="scientific">Strongylocentrotus purpuratus</name>
    <name type="common">Purple sea urchin</name>
    <dbReference type="NCBI Taxonomy" id="7668"/>
    <lineage>
        <taxon>Eukaryota</taxon>
        <taxon>Metazoa</taxon>
        <taxon>Echinodermata</taxon>
        <taxon>Eleutherozoa</taxon>
        <taxon>Echinozoa</taxon>
        <taxon>Echinoidea</taxon>
        <taxon>Euechinoidea</taxon>
        <taxon>Echinacea</taxon>
        <taxon>Camarodonta</taxon>
        <taxon>Echinidea</taxon>
        <taxon>Strongylocentrotidae</taxon>
        <taxon>Strongylocentrotus</taxon>
    </lineage>
</organism>
<proteinExistence type="inferred from homology"/>
<name>A0A7M7PR72_STRPU</name>
<dbReference type="PIRSF" id="PIRSF016379">
    <property type="entry name" value="ENT"/>
    <property type="match status" value="1"/>
</dbReference>
<dbReference type="EnsemblMetazoa" id="XM_030999394">
    <property type="protein sequence ID" value="XP_030855254"/>
    <property type="gene ID" value="LOC100892670"/>
</dbReference>
<feature type="transmembrane region" description="Helical" evidence="7">
    <location>
        <begin position="266"/>
        <end position="288"/>
    </location>
</feature>
<evidence type="ECO:0000256" key="5">
    <source>
        <dbReference type="ARBA" id="ARBA00022989"/>
    </source>
</evidence>
<keyword evidence="6 7" id="KW-0472">Membrane</keyword>
<reference evidence="8" key="2">
    <citation type="submission" date="2021-01" db="UniProtKB">
        <authorList>
            <consortium name="EnsemblMetazoa"/>
        </authorList>
    </citation>
    <scope>IDENTIFICATION</scope>
</reference>
<dbReference type="InterPro" id="IPR036259">
    <property type="entry name" value="MFS_trans_sf"/>
</dbReference>
<dbReference type="PANTHER" id="PTHR10332:SF88">
    <property type="entry name" value="EQUILIBRATIVE NUCLEOSIDE TRANSPORTER 1, ISOFORM A"/>
    <property type="match status" value="1"/>
</dbReference>
<accession>A0A7M7PR72</accession>
<feature type="transmembrane region" description="Helical" evidence="7">
    <location>
        <begin position="373"/>
        <end position="390"/>
    </location>
</feature>
<keyword evidence="3" id="KW-0813">Transport</keyword>
<dbReference type="KEGG" id="spu:100892670"/>
<dbReference type="PRINTS" id="PR01130">
    <property type="entry name" value="DERENTRNSPRT"/>
</dbReference>
<feature type="transmembrane region" description="Helical" evidence="7">
    <location>
        <begin position="477"/>
        <end position="502"/>
    </location>
</feature>
<reference evidence="9" key="1">
    <citation type="submission" date="2015-02" db="EMBL/GenBank/DDBJ databases">
        <title>Genome sequencing for Strongylocentrotus purpuratus.</title>
        <authorList>
            <person name="Murali S."/>
            <person name="Liu Y."/>
            <person name="Vee V."/>
            <person name="English A."/>
            <person name="Wang M."/>
            <person name="Skinner E."/>
            <person name="Han Y."/>
            <person name="Muzny D.M."/>
            <person name="Worley K.C."/>
            <person name="Gibbs R.A."/>
        </authorList>
    </citation>
    <scope>NUCLEOTIDE SEQUENCE</scope>
</reference>
<dbReference type="AlphaFoldDB" id="A0A7M7PR72"/>
<feature type="transmembrane region" description="Helical" evidence="7">
    <location>
        <begin position="201"/>
        <end position="226"/>
    </location>
</feature>
<feature type="transmembrane region" description="Helical" evidence="7">
    <location>
        <begin position="238"/>
        <end position="260"/>
    </location>
</feature>
<evidence type="ECO:0000256" key="3">
    <source>
        <dbReference type="ARBA" id="ARBA00022448"/>
    </source>
</evidence>
<dbReference type="GO" id="GO:0005886">
    <property type="term" value="C:plasma membrane"/>
    <property type="evidence" value="ECO:0000318"/>
    <property type="project" value="GO_Central"/>
</dbReference>
<feature type="transmembrane region" description="Helical" evidence="7">
    <location>
        <begin position="72"/>
        <end position="92"/>
    </location>
</feature>
<feature type="transmembrane region" description="Helical" evidence="7">
    <location>
        <begin position="170"/>
        <end position="189"/>
    </location>
</feature>
<feature type="transmembrane region" description="Helical" evidence="7">
    <location>
        <begin position="332"/>
        <end position="353"/>
    </location>
</feature>
<dbReference type="GO" id="GO:0005337">
    <property type="term" value="F:nucleoside transmembrane transporter activity"/>
    <property type="evidence" value="ECO:0000318"/>
    <property type="project" value="GO_Central"/>
</dbReference>
<keyword evidence="4 7" id="KW-0812">Transmembrane</keyword>
<evidence type="ECO:0000313" key="9">
    <source>
        <dbReference type="Proteomes" id="UP000007110"/>
    </source>
</evidence>
<dbReference type="GeneID" id="100892670"/>
<dbReference type="Pfam" id="PF01733">
    <property type="entry name" value="Nucleoside_tran"/>
    <property type="match status" value="1"/>
</dbReference>
<evidence type="ECO:0000256" key="2">
    <source>
        <dbReference type="ARBA" id="ARBA00007965"/>
    </source>
</evidence>
<evidence type="ECO:0000256" key="7">
    <source>
        <dbReference type="SAM" id="Phobius"/>
    </source>
</evidence>
<feature type="transmembrane region" description="Helical" evidence="7">
    <location>
        <begin position="441"/>
        <end position="465"/>
    </location>
</feature>
<dbReference type="PANTHER" id="PTHR10332">
    <property type="entry name" value="EQUILIBRATIVE NUCLEOSIDE TRANSPORTER"/>
    <property type="match status" value="1"/>
</dbReference>
<sequence>MYPKFWIFYMRSGILHKRTMSERTALLEDVDHFSDAADTNGYVNHDDVEIKSGRASSDVGPAENPPTDRYRFVYVVFYIFGMCSVLPWNMFITAQNYFDYKFSNHDESNTSTPNATLFGMTETPIFTSAPQSKTELQDMYESYFSIAAQVPNVVIQLVNTGIKHKITLKVRMITSLTGMLVIFIFTTVLTRVDTNGWEQEFFWVTLASVVVINCFSAVFQGSVFGLGGLLPKKYTQALMAGQGLGGIVPALVSIICLATLNDNSLVGFVYFLISVICIFITYGAYLVLPRNKYAEYYLNKQASPRTGMIDVSASFSSSFEEKKTTKPPFWKILSQIWVPGSMVFLTFAVTLGNFPGVISQIESMQQTEWTEKYFTPLFCFLLFNGMDFFGRSMSFIQQPSQNHMGIVSLLVVLRLGFFPLFALCNVSPDSRNSEVIFMHDAYPIVFMFFFAVSNGYLGSLCMMYGPKYVQPEHQETAGNMMAFFLVLGLATGSAISVLVLYVL</sequence>
<evidence type="ECO:0000256" key="4">
    <source>
        <dbReference type="ARBA" id="ARBA00022692"/>
    </source>
</evidence>
<feature type="transmembrane region" description="Helical" evidence="7">
    <location>
        <begin position="402"/>
        <end position="421"/>
    </location>
</feature>